<dbReference type="PANTHER" id="PTHR20842">
    <property type="entry name" value="PROTEASE S51 ALPHA-ASPARTYL DIPEPTIDASE"/>
    <property type="match status" value="1"/>
</dbReference>
<dbReference type="EMBL" id="MHLG01000029">
    <property type="protein sequence ID" value="OGZ03115.1"/>
    <property type="molecule type" value="Genomic_DNA"/>
</dbReference>
<dbReference type="Gene3D" id="3.40.50.880">
    <property type="match status" value="1"/>
</dbReference>
<name>A0A1G2CP30_9BACT</name>
<evidence type="ECO:0000256" key="2">
    <source>
        <dbReference type="ARBA" id="ARBA00022670"/>
    </source>
</evidence>
<dbReference type="AlphaFoldDB" id="A0A1G2CP30"/>
<evidence type="ECO:0000313" key="6">
    <source>
        <dbReference type="Proteomes" id="UP000177587"/>
    </source>
</evidence>
<evidence type="ECO:0000256" key="3">
    <source>
        <dbReference type="ARBA" id="ARBA00022801"/>
    </source>
</evidence>
<keyword evidence="3" id="KW-0378">Hydrolase</keyword>
<gene>
    <name evidence="5" type="ORF">A2604_00130</name>
</gene>
<dbReference type="GO" id="GO:0006508">
    <property type="term" value="P:proteolysis"/>
    <property type="evidence" value="ECO:0007669"/>
    <property type="project" value="UniProtKB-KW"/>
</dbReference>
<keyword evidence="4" id="KW-0720">Serine protease</keyword>
<dbReference type="Proteomes" id="UP000177587">
    <property type="component" value="Unassembled WGS sequence"/>
</dbReference>
<dbReference type="InterPro" id="IPR005320">
    <property type="entry name" value="Peptidase_S51"/>
</dbReference>
<evidence type="ECO:0008006" key="7">
    <source>
        <dbReference type="Google" id="ProtNLM"/>
    </source>
</evidence>
<comment type="similarity">
    <text evidence="1">Belongs to the peptidase S51 family.</text>
</comment>
<evidence type="ECO:0000313" key="5">
    <source>
        <dbReference type="EMBL" id="OGZ03115.1"/>
    </source>
</evidence>
<comment type="caution">
    <text evidence="5">The sequence shown here is derived from an EMBL/GenBank/DDBJ whole genome shotgun (WGS) entry which is preliminary data.</text>
</comment>
<dbReference type="STRING" id="1798656.A2604_00130"/>
<proteinExistence type="inferred from homology"/>
<evidence type="ECO:0000256" key="4">
    <source>
        <dbReference type="ARBA" id="ARBA00022825"/>
    </source>
</evidence>
<reference evidence="5 6" key="1">
    <citation type="journal article" date="2016" name="Nat. Commun.">
        <title>Thousands of microbial genomes shed light on interconnected biogeochemical processes in an aquifer system.</title>
        <authorList>
            <person name="Anantharaman K."/>
            <person name="Brown C.T."/>
            <person name="Hug L.A."/>
            <person name="Sharon I."/>
            <person name="Castelle C.J."/>
            <person name="Probst A.J."/>
            <person name="Thomas B.C."/>
            <person name="Singh A."/>
            <person name="Wilkins M.J."/>
            <person name="Karaoz U."/>
            <person name="Brodie E.L."/>
            <person name="Williams K.H."/>
            <person name="Hubbard S.S."/>
            <person name="Banfield J.F."/>
        </authorList>
    </citation>
    <scope>NUCLEOTIDE SEQUENCE [LARGE SCALE GENOMIC DNA]</scope>
</reference>
<keyword evidence="2" id="KW-0645">Protease</keyword>
<accession>A0A1G2CP30</accession>
<dbReference type="Pfam" id="PF03575">
    <property type="entry name" value="Peptidase_S51"/>
    <property type="match status" value="1"/>
</dbReference>
<organism evidence="5 6">
    <name type="scientific">Candidatus Liptonbacteria bacterium RIFOXYD1_FULL_36_11</name>
    <dbReference type="NCBI Taxonomy" id="1798656"/>
    <lineage>
        <taxon>Bacteria</taxon>
        <taxon>Candidatus Liptoniibacteriota</taxon>
    </lineage>
</organism>
<sequence length="232" mass="26611">MLSIRLLNLNQYKNMKLLLTSGGLTNRLIVNALFDLVDKEPQDTSLVYIPTAANVEKGDKSWLINDLYNLKKQDFKSIDIADISAVDEKIWRPKLEEADVLFFEGGNTYYLMEWINKSGLVYLLPELLKNKVYVGVSAGSMVTSKDLALRISQVLYGEDLERTEDMLGLNFVDFYFLPHLDSPYFKELREDFIKENMKGISDKIYVLDDNSALKVVDEKVEVTGEGKWFVIN</sequence>
<dbReference type="SUPFAM" id="SSF52317">
    <property type="entry name" value="Class I glutamine amidotransferase-like"/>
    <property type="match status" value="1"/>
</dbReference>
<evidence type="ECO:0000256" key="1">
    <source>
        <dbReference type="ARBA" id="ARBA00006534"/>
    </source>
</evidence>
<dbReference type="InterPro" id="IPR029062">
    <property type="entry name" value="Class_I_gatase-like"/>
</dbReference>
<protein>
    <recommendedName>
        <fullName evidence="7">Peptidase S51</fullName>
    </recommendedName>
</protein>
<dbReference type="GO" id="GO:0008236">
    <property type="term" value="F:serine-type peptidase activity"/>
    <property type="evidence" value="ECO:0007669"/>
    <property type="project" value="UniProtKB-KW"/>
</dbReference>
<dbReference type="PANTHER" id="PTHR20842:SF0">
    <property type="entry name" value="ALPHA-ASPARTYL DIPEPTIDASE"/>
    <property type="match status" value="1"/>
</dbReference>